<comment type="caution">
    <text evidence="6">The sequence shown here is derived from an EMBL/GenBank/DDBJ whole genome shotgun (WGS) entry which is preliminary data.</text>
</comment>
<dbReference type="PANTHER" id="PTHR13528">
    <property type="entry name" value="39S RIBOSOMAL PROTEIN L28, MITOCHONDRIAL"/>
    <property type="match status" value="1"/>
</dbReference>
<dbReference type="InterPro" id="IPR026569">
    <property type="entry name" value="Ribosomal_bL28"/>
</dbReference>
<dbReference type="EMBL" id="JAVIJP010000007">
    <property type="protein sequence ID" value="KAL3650842.1"/>
    <property type="molecule type" value="Genomic_DNA"/>
</dbReference>
<dbReference type="GO" id="GO:1990904">
    <property type="term" value="C:ribonucleoprotein complex"/>
    <property type="evidence" value="ECO:0007669"/>
    <property type="project" value="UniProtKB-KW"/>
</dbReference>
<keyword evidence="7" id="KW-1185">Reference proteome</keyword>
<protein>
    <recommendedName>
        <fullName evidence="4">Large ribosomal subunit protein bL28m</fullName>
    </recommendedName>
</protein>
<dbReference type="HAMAP" id="MF_00373">
    <property type="entry name" value="Ribosomal_bL28"/>
    <property type="match status" value="1"/>
</dbReference>
<evidence type="ECO:0000256" key="3">
    <source>
        <dbReference type="ARBA" id="ARBA00023274"/>
    </source>
</evidence>
<dbReference type="Pfam" id="PF00830">
    <property type="entry name" value="Ribosomal_L28"/>
    <property type="match status" value="1"/>
</dbReference>
<reference evidence="7" key="1">
    <citation type="journal article" date="2024" name="IScience">
        <title>Strigolactones Initiate the Formation of Haustorium-like Structures in Castilleja.</title>
        <authorList>
            <person name="Buerger M."/>
            <person name="Peterson D."/>
            <person name="Chory J."/>
        </authorList>
    </citation>
    <scope>NUCLEOTIDE SEQUENCE [LARGE SCALE GENOMIC DNA]</scope>
</reference>
<proteinExistence type="inferred from homology"/>
<dbReference type="InterPro" id="IPR034704">
    <property type="entry name" value="Ribosomal_bL28/bL31-like_sf"/>
</dbReference>
<evidence type="ECO:0000313" key="7">
    <source>
        <dbReference type="Proteomes" id="UP001632038"/>
    </source>
</evidence>
<keyword evidence="2" id="KW-0689">Ribosomal protein</keyword>
<evidence type="ECO:0000313" key="6">
    <source>
        <dbReference type="EMBL" id="KAL3650842.1"/>
    </source>
</evidence>
<dbReference type="GO" id="GO:0005840">
    <property type="term" value="C:ribosome"/>
    <property type="evidence" value="ECO:0007669"/>
    <property type="project" value="UniProtKB-KW"/>
</dbReference>
<feature type="compositionally biased region" description="Acidic residues" evidence="5">
    <location>
        <begin position="189"/>
        <end position="200"/>
    </location>
</feature>
<evidence type="ECO:0000256" key="1">
    <source>
        <dbReference type="ARBA" id="ARBA00008760"/>
    </source>
</evidence>
<dbReference type="PANTHER" id="PTHR13528:SF2">
    <property type="entry name" value="LARGE RIBOSOMAL SUBUNIT PROTEIN BL28M"/>
    <property type="match status" value="1"/>
</dbReference>
<dbReference type="InterPro" id="IPR037147">
    <property type="entry name" value="Ribosomal_bL28_sf"/>
</dbReference>
<gene>
    <name evidence="6" type="ORF">CASFOL_007245</name>
</gene>
<dbReference type="FunFam" id="2.30.170.40:FF:000003">
    <property type="entry name" value="54S ribosomal protein L24"/>
    <property type="match status" value="1"/>
</dbReference>
<keyword evidence="3" id="KW-0687">Ribonucleoprotein</keyword>
<organism evidence="6 7">
    <name type="scientific">Castilleja foliolosa</name>
    <dbReference type="NCBI Taxonomy" id="1961234"/>
    <lineage>
        <taxon>Eukaryota</taxon>
        <taxon>Viridiplantae</taxon>
        <taxon>Streptophyta</taxon>
        <taxon>Embryophyta</taxon>
        <taxon>Tracheophyta</taxon>
        <taxon>Spermatophyta</taxon>
        <taxon>Magnoliopsida</taxon>
        <taxon>eudicotyledons</taxon>
        <taxon>Gunneridae</taxon>
        <taxon>Pentapetalae</taxon>
        <taxon>asterids</taxon>
        <taxon>lamiids</taxon>
        <taxon>Lamiales</taxon>
        <taxon>Orobanchaceae</taxon>
        <taxon>Pedicularideae</taxon>
        <taxon>Castillejinae</taxon>
        <taxon>Castilleja</taxon>
    </lineage>
</organism>
<dbReference type="Gene3D" id="2.30.170.40">
    <property type="entry name" value="Ribosomal protein L28/L24"/>
    <property type="match status" value="1"/>
</dbReference>
<name>A0ABD3EAR3_9LAMI</name>
<sequence>MAFRSREMMKKILKKVGGEQNLAPGVKEQLKRSVPDTKVIMGRAHRGLYAGRHIQFGNRVSEDGGNKTKRNWKPNVQEKRLFSYILDRQVRVKVTTHALRCIDKAGGLDEYLLKTPYHKMDTEMGLFWKTKIEKMYEDLGEMEVVFFSPEDETNIGKQFDELKLEKKAARREARRKMSGSSSGFKEEPANDEGEFVEGDENGGSRTDLHEPMVANA</sequence>
<dbReference type="SUPFAM" id="SSF143800">
    <property type="entry name" value="L28p-like"/>
    <property type="match status" value="1"/>
</dbReference>
<feature type="region of interest" description="Disordered" evidence="5">
    <location>
        <begin position="170"/>
        <end position="216"/>
    </location>
</feature>
<accession>A0ABD3EAR3</accession>
<evidence type="ECO:0000256" key="2">
    <source>
        <dbReference type="ARBA" id="ARBA00022980"/>
    </source>
</evidence>
<dbReference type="AlphaFoldDB" id="A0ABD3EAR3"/>
<comment type="similarity">
    <text evidence="1">Belongs to the bacterial ribosomal protein bL28 family.</text>
</comment>
<evidence type="ECO:0000256" key="4">
    <source>
        <dbReference type="ARBA" id="ARBA00035269"/>
    </source>
</evidence>
<dbReference type="Proteomes" id="UP001632038">
    <property type="component" value="Unassembled WGS sequence"/>
</dbReference>
<evidence type="ECO:0000256" key="5">
    <source>
        <dbReference type="SAM" id="MobiDB-lite"/>
    </source>
</evidence>